<keyword evidence="1" id="KW-0732">Signal</keyword>
<sequence length="284" mass="30494">MKFPTPTTFATLLLLLSISSSVCATESTTSNQQGHGSHSLSSSDPIVDVVLRQLTPTISQALQSALPECYGGGKAGCTKGSAKHGYVYRKHKKWAYKVYAAHVDGINTLSTDTISLGESNDGRLQLVAHGTYPKKALATDIYVGECFTFDKCSKIWHNNDNFQGGHAVKLTLTFDCEGDGLFALTSESNVSIEIAPPLVIHESVGKIHFDVMSITAEVKKALKGLLLKEMEADIVPIPLPLKHIIPLPEKIAVTDIPNLLAKVSDGIASKCRPGKHAVLESNDS</sequence>
<protein>
    <recommendedName>
        <fullName evidence="3">Lipid-binding serum glycoprotein N-terminal domain-containing protein</fullName>
    </recommendedName>
</protein>
<feature type="chain" id="PRO_5030893815" description="Lipid-binding serum glycoprotein N-terminal domain-containing protein" evidence="1">
    <location>
        <begin position="25"/>
        <end position="284"/>
    </location>
</feature>
<accession>A0A7S2EU37</accession>
<gene>
    <name evidence="2" type="ORF">DBRI1063_LOCUS24641</name>
</gene>
<dbReference type="AlphaFoldDB" id="A0A7S2EU37"/>
<evidence type="ECO:0000313" key="2">
    <source>
        <dbReference type="EMBL" id="CAD9356721.1"/>
    </source>
</evidence>
<reference evidence="2" key="1">
    <citation type="submission" date="2021-01" db="EMBL/GenBank/DDBJ databases">
        <authorList>
            <person name="Corre E."/>
            <person name="Pelletier E."/>
            <person name="Niang G."/>
            <person name="Scheremetjew M."/>
            <person name="Finn R."/>
            <person name="Kale V."/>
            <person name="Holt S."/>
            <person name="Cochrane G."/>
            <person name="Meng A."/>
            <person name="Brown T."/>
            <person name="Cohen L."/>
        </authorList>
    </citation>
    <scope>NUCLEOTIDE SEQUENCE</scope>
    <source>
        <strain evidence="2">Pop2</strain>
    </source>
</reference>
<organism evidence="2">
    <name type="scientific">Ditylum brightwellii</name>
    <dbReference type="NCBI Taxonomy" id="49249"/>
    <lineage>
        <taxon>Eukaryota</taxon>
        <taxon>Sar</taxon>
        <taxon>Stramenopiles</taxon>
        <taxon>Ochrophyta</taxon>
        <taxon>Bacillariophyta</taxon>
        <taxon>Mediophyceae</taxon>
        <taxon>Lithodesmiophycidae</taxon>
        <taxon>Lithodesmiales</taxon>
        <taxon>Lithodesmiaceae</taxon>
        <taxon>Ditylum</taxon>
    </lineage>
</organism>
<proteinExistence type="predicted"/>
<evidence type="ECO:0000256" key="1">
    <source>
        <dbReference type="SAM" id="SignalP"/>
    </source>
</evidence>
<dbReference type="EMBL" id="HBGN01038545">
    <property type="protein sequence ID" value="CAD9356721.1"/>
    <property type="molecule type" value="Transcribed_RNA"/>
</dbReference>
<name>A0A7S2EU37_9STRA</name>
<feature type="signal peptide" evidence="1">
    <location>
        <begin position="1"/>
        <end position="24"/>
    </location>
</feature>
<evidence type="ECO:0008006" key="3">
    <source>
        <dbReference type="Google" id="ProtNLM"/>
    </source>
</evidence>